<dbReference type="RefSeq" id="WP_134114981.1">
    <property type="nucleotide sequence ID" value="NZ_SODF01000001.1"/>
</dbReference>
<accession>A0A4R7ZXR3</accession>
<evidence type="ECO:0000313" key="3">
    <source>
        <dbReference type="EMBL" id="TDW21718.1"/>
    </source>
</evidence>
<dbReference type="AlphaFoldDB" id="A0A4R7ZXR3"/>
<dbReference type="InterPro" id="IPR001279">
    <property type="entry name" value="Metallo-B-lactamas"/>
</dbReference>
<comment type="caution">
    <text evidence="3">The sequence shown here is derived from an EMBL/GenBank/DDBJ whole genome shotgun (WGS) entry which is preliminary data.</text>
</comment>
<name>A0A4R7ZXR3_9ACTN</name>
<dbReference type="Pfam" id="PF00753">
    <property type="entry name" value="Lactamase_B"/>
    <property type="match status" value="1"/>
</dbReference>
<dbReference type="PANTHER" id="PTHR42951:SF4">
    <property type="entry name" value="ACYL-COENZYME A THIOESTERASE MBLAC2"/>
    <property type="match status" value="1"/>
</dbReference>
<evidence type="ECO:0000313" key="4">
    <source>
        <dbReference type="Proteomes" id="UP000295447"/>
    </source>
</evidence>
<feature type="region of interest" description="Disordered" evidence="1">
    <location>
        <begin position="287"/>
        <end position="308"/>
    </location>
</feature>
<protein>
    <submittedName>
        <fullName evidence="3">Glyoxylase-like metal-dependent hydrolase (Beta-lactamase superfamily II)</fullName>
    </submittedName>
</protein>
<evidence type="ECO:0000259" key="2">
    <source>
        <dbReference type="SMART" id="SM00849"/>
    </source>
</evidence>
<reference evidence="3 4" key="1">
    <citation type="submission" date="2019-03" db="EMBL/GenBank/DDBJ databases">
        <title>Genomic Encyclopedia of Type Strains, Phase III (KMG-III): the genomes of soil and plant-associated and newly described type strains.</title>
        <authorList>
            <person name="Whitman W."/>
        </authorList>
    </citation>
    <scope>NUCLEOTIDE SEQUENCE [LARGE SCALE GENOMIC DNA]</scope>
    <source>
        <strain evidence="3 4">VKM Ac-2570</strain>
    </source>
</reference>
<dbReference type="SUPFAM" id="SSF56281">
    <property type="entry name" value="Metallo-hydrolase/oxidoreductase"/>
    <property type="match status" value="1"/>
</dbReference>
<dbReference type="EMBL" id="SODF01000001">
    <property type="protein sequence ID" value="TDW21718.1"/>
    <property type="molecule type" value="Genomic_DNA"/>
</dbReference>
<dbReference type="Gene3D" id="3.60.15.10">
    <property type="entry name" value="Ribonuclease Z/Hydroxyacylglutathione hydrolase-like"/>
    <property type="match status" value="1"/>
</dbReference>
<dbReference type="SMART" id="SM00849">
    <property type="entry name" value="Lactamase_B"/>
    <property type="match status" value="1"/>
</dbReference>
<dbReference type="InterPro" id="IPR050855">
    <property type="entry name" value="NDM-1-like"/>
</dbReference>
<keyword evidence="4" id="KW-1185">Reference proteome</keyword>
<organism evidence="3 4">
    <name type="scientific">Kribbella kalugense</name>
    <dbReference type="NCBI Taxonomy" id="2512221"/>
    <lineage>
        <taxon>Bacteria</taxon>
        <taxon>Bacillati</taxon>
        <taxon>Actinomycetota</taxon>
        <taxon>Actinomycetes</taxon>
        <taxon>Propionibacteriales</taxon>
        <taxon>Kribbellaceae</taxon>
        <taxon>Kribbella</taxon>
    </lineage>
</organism>
<proteinExistence type="predicted"/>
<sequence length="308" mass="32638">MRDWFEIRDLGDGFQLIAEPGHVNSFLVTGTEAALLFDTGMGIAPIRAAVRELTELPLIVVNSHDHLDHRGGNASLVDDPGLVAIAAHPLGAHAAVDESFLRMYEDAMRSVYADYQRYLALDRQSFFVSSALPHMRPMPDLSSWHVPAIPPTRTLADGESIDLGGRVLRVLHTPGHAPDAICLYDEATGVLLSGDTILAAAFWLHGDDADLTAFAKSTQRLVGLGPSRVLVAHNLLAELPGRSVAAVAEAANRVLQGDSEPLADKDLLGRPVDRHEINGVVILTAPGETARPRGTGGPGGTAGLGEGA</sequence>
<feature type="domain" description="Metallo-beta-lactamase" evidence="2">
    <location>
        <begin position="22"/>
        <end position="233"/>
    </location>
</feature>
<dbReference type="InterPro" id="IPR036866">
    <property type="entry name" value="RibonucZ/Hydroxyglut_hydro"/>
</dbReference>
<dbReference type="GO" id="GO:0016787">
    <property type="term" value="F:hydrolase activity"/>
    <property type="evidence" value="ECO:0007669"/>
    <property type="project" value="UniProtKB-KW"/>
</dbReference>
<feature type="compositionally biased region" description="Gly residues" evidence="1">
    <location>
        <begin position="294"/>
        <end position="308"/>
    </location>
</feature>
<dbReference type="OrthoDB" id="2971563at2"/>
<dbReference type="Proteomes" id="UP000295447">
    <property type="component" value="Unassembled WGS sequence"/>
</dbReference>
<dbReference type="PANTHER" id="PTHR42951">
    <property type="entry name" value="METALLO-BETA-LACTAMASE DOMAIN-CONTAINING"/>
    <property type="match status" value="1"/>
</dbReference>
<keyword evidence="3" id="KW-0378">Hydrolase</keyword>
<evidence type="ECO:0000256" key="1">
    <source>
        <dbReference type="SAM" id="MobiDB-lite"/>
    </source>
</evidence>
<gene>
    <name evidence="3" type="ORF">EV650_0548</name>
</gene>